<dbReference type="OrthoDB" id="1712829at2759"/>
<dbReference type="AlphaFoldDB" id="A0A5J5BIA8"/>
<accession>A0A5J5BIA8</accession>
<evidence type="ECO:0000313" key="2">
    <source>
        <dbReference type="Proteomes" id="UP000325577"/>
    </source>
</evidence>
<dbReference type="EMBL" id="CM018035">
    <property type="protein sequence ID" value="KAA8542499.1"/>
    <property type="molecule type" value="Genomic_DNA"/>
</dbReference>
<dbReference type="PANTHER" id="PTHR47303:SF1">
    <property type="entry name" value="NF-KAPPA-B INHIBITOR BETA"/>
    <property type="match status" value="1"/>
</dbReference>
<keyword evidence="2" id="KW-1185">Reference proteome</keyword>
<reference evidence="1 2" key="1">
    <citation type="submission" date="2019-09" db="EMBL/GenBank/DDBJ databases">
        <title>A chromosome-level genome assembly of the Chinese tupelo Nyssa sinensis.</title>
        <authorList>
            <person name="Yang X."/>
            <person name="Kang M."/>
            <person name="Yang Y."/>
            <person name="Xiong H."/>
            <person name="Wang M."/>
            <person name="Zhang Z."/>
            <person name="Wang Z."/>
            <person name="Wu H."/>
            <person name="Ma T."/>
            <person name="Liu J."/>
            <person name="Xi Z."/>
        </authorList>
    </citation>
    <scope>NUCLEOTIDE SEQUENCE [LARGE SCALE GENOMIC DNA]</scope>
    <source>
        <strain evidence="1">J267</strain>
        <tissue evidence="1">Leaf</tissue>
    </source>
</reference>
<organism evidence="1 2">
    <name type="scientific">Nyssa sinensis</name>
    <dbReference type="NCBI Taxonomy" id="561372"/>
    <lineage>
        <taxon>Eukaryota</taxon>
        <taxon>Viridiplantae</taxon>
        <taxon>Streptophyta</taxon>
        <taxon>Embryophyta</taxon>
        <taxon>Tracheophyta</taxon>
        <taxon>Spermatophyta</taxon>
        <taxon>Magnoliopsida</taxon>
        <taxon>eudicotyledons</taxon>
        <taxon>Gunneridae</taxon>
        <taxon>Pentapetalae</taxon>
        <taxon>asterids</taxon>
        <taxon>Cornales</taxon>
        <taxon>Nyssaceae</taxon>
        <taxon>Nyssa</taxon>
    </lineage>
</organism>
<evidence type="ECO:0000313" key="1">
    <source>
        <dbReference type="EMBL" id="KAA8542499.1"/>
    </source>
</evidence>
<protein>
    <submittedName>
        <fullName evidence="1">Uncharacterized protein</fullName>
    </submittedName>
</protein>
<dbReference type="PANTHER" id="PTHR47303">
    <property type="match status" value="1"/>
</dbReference>
<dbReference type="SUPFAM" id="SSF48403">
    <property type="entry name" value="Ankyrin repeat"/>
    <property type="match status" value="1"/>
</dbReference>
<dbReference type="Pfam" id="PF12796">
    <property type="entry name" value="Ank_2"/>
    <property type="match status" value="1"/>
</dbReference>
<gene>
    <name evidence="1" type="ORF">F0562_023651</name>
</gene>
<dbReference type="InterPro" id="IPR036770">
    <property type="entry name" value="Ankyrin_rpt-contain_sf"/>
</dbReference>
<proteinExistence type="predicted"/>
<dbReference type="Gene3D" id="1.25.40.20">
    <property type="entry name" value="Ankyrin repeat-containing domain"/>
    <property type="match status" value="1"/>
</dbReference>
<dbReference type="InterPro" id="IPR002110">
    <property type="entry name" value="Ankyrin_rpt"/>
</dbReference>
<sequence>MNAIYRRERFSVLKNLIELMSPEELVWQEQGLMALNAAAGVGNIQVAKLLVEKAPFLPDIKNPDDSLPIHVAASFGYREMTSYLMKVTKDDEEAKPFEDKSRVRLFVLVTAAKFFDNL</sequence>
<dbReference type="Proteomes" id="UP000325577">
    <property type="component" value="Linkage Group LG12"/>
</dbReference>
<name>A0A5J5BIA8_9ASTE</name>